<evidence type="ECO:0000313" key="1">
    <source>
        <dbReference type="EMBL" id="DAF42981.1"/>
    </source>
</evidence>
<accession>A0A8S5RW37</accession>
<protein>
    <submittedName>
        <fullName evidence="1">Uncharacterized protein</fullName>
    </submittedName>
</protein>
<organism evidence="1">
    <name type="scientific">Siphoviridae sp. ctHip2</name>
    <dbReference type="NCBI Taxonomy" id="2827830"/>
    <lineage>
        <taxon>Viruses</taxon>
        <taxon>Duplodnaviria</taxon>
        <taxon>Heunggongvirae</taxon>
        <taxon>Uroviricota</taxon>
        <taxon>Caudoviricetes</taxon>
    </lineage>
</organism>
<proteinExistence type="predicted"/>
<dbReference type="EMBL" id="BK032497">
    <property type="protein sequence ID" value="DAF42981.1"/>
    <property type="molecule type" value="Genomic_DNA"/>
</dbReference>
<sequence>MNEVIIPITPIMKLKAFNQATFMKNRSGNKIQQYGKDYSNSSEEQSFNNTIVGELGELAFREYLKDNNLYYTDDERELINKGHDYNSPTKKSDMGDFFCSKTQESIDLKTNHLSSGKNILIKKWVHEWRPIDFYVSLSIYPLNSCKSEFDLNKVTHAVIHGYVSGEEFMKNGTQITAKGFGYPRYKLRPFSELFPRFYKTNELPVTKEQKTITLDEYKELNKQENIVNIFFTDSVQSITHWDMKYVLDEQQRLEITVYKNIKHYDRHKKIKINNRNIFCTIINKDNTIDVQMLIRALRRTSAMAELNGYKLVIPWYKLKEIVDPYDLELVDYYLKDFSWIKVDIEN</sequence>
<name>A0A8S5RW37_9CAUD</name>
<reference evidence="1" key="1">
    <citation type="journal article" date="2021" name="Proc. Natl. Acad. Sci. U.S.A.">
        <title>A Catalog of Tens of Thousands of Viruses from Human Metagenomes Reveals Hidden Associations with Chronic Diseases.</title>
        <authorList>
            <person name="Tisza M.J."/>
            <person name="Buck C.B."/>
        </authorList>
    </citation>
    <scope>NUCLEOTIDE SEQUENCE</scope>
    <source>
        <strain evidence="1">CtHip2</strain>
    </source>
</reference>